<evidence type="ECO:0000313" key="3">
    <source>
        <dbReference type="Proteomes" id="UP000023152"/>
    </source>
</evidence>
<accession>X6N3Y2</accession>
<evidence type="ECO:0000313" key="2">
    <source>
        <dbReference type="EMBL" id="ETO20623.1"/>
    </source>
</evidence>
<dbReference type="Proteomes" id="UP000023152">
    <property type="component" value="Unassembled WGS sequence"/>
</dbReference>
<name>X6N3Y2_RETFI</name>
<feature type="region of interest" description="Disordered" evidence="1">
    <location>
        <begin position="99"/>
        <end position="118"/>
    </location>
</feature>
<feature type="compositionally biased region" description="Basic residues" evidence="1">
    <location>
        <begin position="106"/>
        <end position="118"/>
    </location>
</feature>
<feature type="non-terminal residue" evidence="2">
    <location>
        <position position="118"/>
    </location>
</feature>
<sequence length="118" mass="13348">MSDCWESYLAKFGKEPQNAQQLLNYAQKDLKLTLTFKDAREIYDTHKGKSEQPKASASSAQASQSATVTAQKQEEKQDSGKTALFQQLNQSNVGGLKKEKDVKIEIKKKKKKKKKKKI</sequence>
<proteinExistence type="predicted"/>
<dbReference type="AlphaFoldDB" id="X6N3Y2"/>
<feature type="compositionally biased region" description="Low complexity" evidence="1">
    <location>
        <begin position="55"/>
        <end position="66"/>
    </location>
</feature>
<keyword evidence="3" id="KW-1185">Reference proteome</keyword>
<evidence type="ECO:0000256" key="1">
    <source>
        <dbReference type="SAM" id="MobiDB-lite"/>
    </source>
</evidence>
<reference evidence="2 3" key="1">
    <citation type="journal article" date="2013" name="Curr. Biol.">
        <title>The Genome of the Foraminiferan Reticulomyxa filosa.</title>
        <authorList>
            <person name="Glockner G."/>
            <person name="Hulsmann N."/>
            <person name="Schleicher M."/>
            <person name="Noegel A.A."/>
            <person name="Eichinger L."/>
            <person name="Gallinger C."/>
            <person name="Pawlowski J."/>
            <person name="Sierra R."/>
            <person name="Euteneuer U."/>
            <person name="Pillet L."/>
            <person name="Moustafa A."/>
            <person name="Platzer M."/>
            <person name="Groth M."/>
            <person name="Szafranski K."/>
            <person name="Schliwa M."/>
        </authorList>
    </citation>
    <scope>NUCLEOTIDE SEQUENCE [LARGE SCALE GENOMIC DNA]</scope>
</reference>
<gene>
    <name evidence="2" type="ORF">RFI_16592</name>
</gene>
<organism evidence="2 3">
    <name type="scientific">Reticulomyxa filosa</name>
    <dbReference type="NCBI Taxonomy" id="46433"/>
    <lineage>
        <taxon>Eukaryota</taxon>
        <taxon>Sar</taxon>
        <taxon>Rhizaria</taxon>
        <taxon>Retaria</taxon>
        <taxon>Foraminifera</taxon>
        <taxon>Monothalamids</taxon>
        <taxon>Reticulomyxidae</taxon>
        <taxon>Reticulomyxa</taxon>
    </lineage>
</organism>
<comment type="caution">
    <text evidence="2">The sequence shown here is derived from an EMBL/GenBank/DDBJ whole genome shotgun (WGS) entry which is preliminary data.</text>
</comment>
<dbReference type="EMBL" id="ASPP01012412">
    <property type="protein sequence ID" value="ETO20623.1"/>
    <property type="molecule type" value="Genomic_DNA"/>
</dbReference>
<feature type="region of interest" description="Disordered" evidence="1">
    <location>
        <begin position="44"/>
        <end position="90"/>
    </location>
</feature>
<protein>
    <submittedName>
        <fullName evidence="2">Uncharacterized protein</fullName>
    </submittedName>
</protein>